<evidence type="ECO:0000313" key="1">
    <source>
        <dbReference type="EMBL" id="TNV71067.1"/>
    </source>
</evidence>
<name>A0A8J8N9Y0_HALGN</name>
<comment type="caution">
    <text evidence="1">The sequence shown here is derived from an EMBL/GenBank/DDBJ whole genome shotgun (WGS) entry which is preliminary data.</text>
</comment>
<keyword evidence="2" id="KW-1185">Reference proteome</keyword>
<dbReference type="AlphaFoldDB" id="A0A8J8N9Y0"/>
<accession>A0A8J8N9Y0</accession>
<evidence type="ECO:0000313" key="2">
    <source>
        <dbReference type="Proteomes" id="UP000785679"/>
    </source>
</evidence>
<proteinExistence type="predicted"/>
<dbReference type="Proteomes" id="UP000785679">
    <property type="component" value="Unassembled WGS sequence"/>
</dbReference>
<protein>
    <submittedName>
        <fullName evidence="1">Uncharacterized protein</fullName>
    </submittedName>
</protein>
<dbReference type="EMBL" id="RRYP01030816">
    <property type="protein sequence ID" value="TNV71067.1"/>
    <property type="molecule type" value="Genomic_DNA"/>
</dbReference>
<gene>
    <name evidence="1" type="ORF">FGO68_gene6800</name>
</gene>
<sequence>MMSIEREFLSSATSLSIFLVVSGIIFPSLQKSIAFSIFNTSATPGQSETLLTSVIIRCFSLNIVFSSLESSYPIAQFVYLIMKLQVYGSPSLGFIANTSLILSFYIWTLSASFGAVASSESVFLKMQTLDQFTAKMQSLFS</sequence>
<reference evidence="1" key="1">
    <citation type="submission" date="2019-06" db="EMBL/GenBank/DDBJ databases">
        <authorList>
            <person name="Zheng W."/>
        </authorList>
    </citation>
    <scope>NUCLEOTIDE SEQUENCE</scope>
    <source>
        <strain evidence="1">QDHG01</strain>
    </source>
</reference>
<organism evidence="1 2">
    <name type="scientific">Halteria grandinella</name>
    <dbReference type="NCBI Taxonomy" id="5974"/>
    <lineage>
        <taxon>Eukaryota</taxon>
        <taxon>Sar</taxon>
        <taxon>Alveolata</taxon>
        <taxon>Ciliophora</taxon>
        <taxon>Intramacronucleata</taxon>
        <taxon>Spirotrichea</taxon>
        <taxon>Stichotrichia</taxon>
        <taxon>Sporadotrichida</taxon>
        <taxon>Halteriidae</taxon>
        <taxon>Halteria</taxon>
    </lineage>
</organism>